<feature type="region of interest" description="Disordered" evidence="1">
    <location>
        <begin position="63"/>
        <end position="85"/>
    </location>
</feature>
<feature type="compositionally biased region" description="Polar residues" evidence="1">
    <location>
        <begin position="71"/>
        <end position="85"/>
    </location>
</feature>
<dbReference type="EMBL" id="DQAY01000109">
    <property type="protein sequence ID" value="HCO24830.1"/>
    <property type="molecule type" value="Genomic_DNA"/>
</dbReference>
<reference evidence="2 3" key="1">
    <citation type="journal article" date="2018" name="Nat. Biotechnol.">
        <title>A standardized bacterial taxonomy based on genome phylogeny substantially revises the tree of life.</title>
        <authorList>
            <person name="Parks D.H."/>
            <person name="Chuvochina M."/>
            <person name="Waite D.W."/>
            <person name="Rinke C."/>
            <person name="Skarshewski A."/>
            <person name="Chaumeil P.A."/>
            <person name="Hugenholtz P."/>
        </authorList>
    </citation>
    <scope>NUCLEOTIDE SEQUENCE [LARGE SCALE GENOMIC DNA]</scope>
    <source>
        <strain evidence="2">UBA9375</strain>
    </source>
</reference>
<gene>
    <name evidence="2" type="ORF">DIT97_18050</name>
</gene>
<evidence type="ECO:0000256" key="1">
    <source>
        <dbReference type="SAM" id="MobiDB-lite"/>
    </source>
</evidence>
<proteinExistence type="predicted"/>
<dbReference type="Proteomes" id="UP000263642">
    <property type="component" value="Unassembled WGS sequence"/>
</dbReference>
<sequence length="85" mass="10059">MNQNINQSAVIEEISPEEAAGVMGGNWRRRSRIRRVKRIITRKTVTRLIRLKRHSYTKRYKATIKRKKKTVSQTNFRPAGNWSFS</sequence>
<evidence type="ECO:0000313" key="3">
    <source>
        <dbReference type="Proteomes" id="UP000263642"/>
    </source>
</evidence>
<comment type="caution">
    <text evidence="2">The sequence shown here is derived from an EMBL/GenBank/DDBJ whole genome shotgun (WGS) entry which is preliminary data.</text>
</comment>
<dbReference type="AlphaFoldDB" id="A0A3D3RB52"/>
<protein>
    <submittedName>
        <fullName evidence="2">Uncharacterized protein</fullName>
    </submittedName>
</protein>
<name>A0A3D3RB52_9PLAN</name>
<organism evidence="2 3">
    <name type="scientific">Gimesia maris</name>
    <dbReference type="NCBI Taxonomy" id="122"/>
    <lineage>
        <taxon>Bacteria</taxon>
        <taxon>Pseudomonadati</taxon>
        <taxon>Planctomycetota</taxon>
        <taxon>Planctomycetia</taxon>
        <taxon>Planctomycetales</taxon>
        <taxon>Planctomycetaceae</taxon>
        <taxon>Gimesia</taxon>
    </lineage>
</organism>
<accession>A0A3D3RB52</accession>
<evidence type="ECO:0000313" key="2">
    <source>
        <dbReference type="EMBL" id="HCO24830.1"/>
    </source>
</evidence>